<dbReference type="AlphaFoldDB" id="A0AAN9PPV7"/>
<name>A0AAN9PPV7_CANGL</name>
<organism evidence="2 3">
    <name type="scientific">Canavalia gladiata</name>
    <name type="common">Sword bean</name>
    <name type="synonym">Dolichos gladiatus</name>
    <dbReference type="NCBI Taxonomy" id="3824"/>
    <lineage>
        <taxon>Eukaryota</taxon>
        <taxon>Viridiplantae</taxon>
        <taxon>Streptophyta</taxon>
        <taxon>Embryophyta</taxon>
        <taxon>Tracheophyta</taxon>
        <taxon>Spermatophyta</taxon>
        <taxon>Magnoliopsida</taxon>
        <taxon>eudicotyledons</taxon>
        <taxon>Gunneridae</taxon>
        <taxon>Pentapetalae</taxon>
        <taxon>rosids</taxon>
        <taxon>fabids</taxon>
        <taxon>Fabales</taxon>
        <taxon>Fabaceae</taxon>
        <taxon>Papilionoideae</taxon>
        <taxon>50 kb inversion clade</taxon>
        <taxon>NPAAA clade</taxon>
        <taxon>indigoferoid/millettioid clade</taxon>
        <taxon>Phaseoleae</taxon>
        <taxon>Canavalia</taxon>
    </lineage>
</organism>
<evidence type="ECO:0000313" key="3">
    <source>
        <dbReference type="Proteomes" id="UP001367508"/>
    </source>
</evidence>
<accession>A0AAN9PPV7</accession>
<dbReference type="EMBL" id="JAYMYQ010000011">
    <property type="protein sequence ID" value="KAK7306004.1"/>
    <property type="molecule type" value="Genomic_DNA"/>
</dbReference>
<protein>
    <submittedName>
        <fullName evidence="2">Uncharacterized protein</fullName>
    </submittedName>
</protein>
<proteinExistence type="predicted"/>
<evidence type="ECO:0000313" key="2">
    <source>
        <dbReference type="EMBL" id="KAK7306004.1"/>
    </source>
</evidence>
<keyword evidence="3" id="KW-1185">Reference proteome</keyword>
<comment type="caution">
    <text evidence="2">The sequence shown here is derived from an EMBL/GenBank/DDBJ whole genome shotgun (WGS) entry which is preliminary data.</text>
</comment>
<gene>
    <name evidence="2" type="ORF">VNO77_43918</name>
</gene>
<dbReference type="Proteomes" id="UP001367508">
    <property type="component" value="Unassembled WGS sequence"/>
</dbReference>
<reference evidence="2 3" key="1">
    <citation type="submission" date="2024-01" db="EMBL/GenBank/DDBJ databases">
        <title>The genomes of 5 underutilized Papilionoideae crops provide insights into root nodulation and disease resistanc.</title>
        <authorList>
            <person name="Jiang F."/>
        </authorList>
    </citation>
    <scope>NUCLEOTIDE SEQUENCE [LARGE SCALE GENOMIC DNA]</scope>
    <source>
        <strain evidence="2">LVBAO_FW01</strain>
        <tissue evidence="2">Leaves</tissue>
    </source>
</reference>
<sequence length="206" mass="22630">MTKNEESVVLSKKGTCIAHGGRRRVNLGHSYNGKGDSKRTHMVGAISEEKSVNGDAKRFSEMPSAWRGRRRSLSLLFFLHSGDRSAPPNAARFRVTRSALFGGADGDLPQGLGATMEATDSARREQSSQHGSGQVLHRGSDSITTSLFKSRGRSSVTDVAYLLLAKQRFTPTVGDGFDFRRGPDADGCCFDRTRRSLPLYLEFFVR</sequence>
<evidence type="ECO:0000256" key="1">
    <source>
        <dbReference type="SAM" id="MobiDB-lite"/>
    </source>
</evidence>
<feature type="region of interest" description="Disordered" evidence="1">
    <location>
        <begin position="111"/>
        <end position="138"/>
    </location>
</feature>